<dbReference type="SUPFAM" id="SSF52151">
    <property type="entry name" value="FabD/lysophospholipase-like"/>
    <property type="match status" value="1"/>
</dbReference>
<evidence type="ECO:0000256" key="3">
    <source>
        <dbReference type="ARBA" id="ARBA00022679"/>
    </source>
</evidence>
<evidence type="ECO:0000313" key="10">
    <source>
        <dbReference type="Proteomes" id="UP000002710"/>
    </source>
</evidence>
<evidence type="ECO:0000256" key="2">
    <source>
        <dbReference type="ARBA" id="ARBA00018953"/>
    </source>
</evidence>
<dbReference type="SMART" id="SM00827">
    <property type="entry name" value="PKS_AT"/>
    <property type="match status" value="1"/>
</dbReference>
<feature type="active site" evidence="7">
    <location>
        <position position="92"/>
    </location>
</feature>
<evidence type="ECO:0000256" key="6">
    <source>
        <dbReference type="PIRNR" id="PIRNR000446"/>
    </source>
</evidence>
<keyword evidence="3 6" id="KW-0808">Transferase</keyword>
<dbReference type="Proteomes" id="UP000002710">
    <property type="component" value="Chromosome"/>
</dbReference>
<dbReference type="InterPro" id="IPR001227">
    <property type="entry name" value="Ac_transferase_dom_sf"/>
</dbReference>
<organism evidence="9 10">
    <name type="scientific">Oleidesulfovibrio alaskensis (strain ATCC BAA-1058 / DSM 17464 / G20)</name>
    <name type="common">Desulfovibrio alaskensis</name>
    <dbReference type="NCBI Taxonomy" id="207559"/>
    <lineage>
        <taxon>Bacteria</taxon>
        <taxon>Pseudomonadati</taxon>
        <taxon>Thermodesulfobacteriota</taxon>
        <taxon>Desulfovibrionia</taxon>
        <taxon>Desulfovibrionales</taxon>
        <taxon>Desulfovibrionaceae</taxon>
        <taxon>Oleidesulfovibrio</taxon>
    </lineage>
</organism>
<dbReference type="GO" id="GO:0006633">
    <property type="term" value="P:fatty acid biosynthetic process"/>
    <property type="evidence" value="ECO:0007669"/>
    <property type="project" value="TreeGrafter"/>
</dbReference>
<evidence type="ECO:0000256" key="1">
    <source>
        <dbReference type="ARBA" id="ARBA00013258"/>
    </source>
</evidence>
<keyword evidence="4 6" id="KW-0012">Acyltransferase</keyword>
<dbReference type="eggNOG" id="COG0331">
    <property type="taxonomic scope" value="Bacteria"/>
</dbReference>
<dbReference type="InterPro" id="IPR016036">
    <property type="entry name" value="Malonyl_transacylase_ACP-bd"/>
</dbReference>
<dbReference type="KEGG" id="dde:Dde_2294"/>
<reference evidence="9 10" key="1">
    <citation type="journal article" date="2011" name="J. Bacteriol.">
        <title>Complete genome sequence and updated annotation of Desulfovibrio alaskensis G20.</title>
        <authorList>
            <person name="Hauser L.J."/>
            <person name="Land M.L."/>
            <person name="Brown S.D."/>
            <person name="Larimer F."/>
            <person name="Keller K.L."/>
            <person name="Rapp-Giles B.J."/>
            <person name="Price M.N."/>
            <person name="Lin M."/>
            <person name="Bruce D.C."/>
            <person name="Detter J.C."/>
            <person name="Tapia R."/>
            <person name="Han C.S."/>
            <person name="Goodwin L.A."/>
            <person name="Cheng J.F."/>
            <person name="Pitluck S."/>
            <person name="Copeland A."/>
            <person name="Lucas S."/>
            <person name="Nolan M."/>
            <person name="Lapidus A.L."/>
            <person name="Palumbo A.V."/>
            <person name="Wall J.D."/>
        </authorList>
    </citation>
    <scope>NUCLEOTIDE SEQUENCE [LARGE SCALE GENOMIC DNA]</scope>
    <source>
        <strain evidence="10">ATCC BAA 1058 / DSM 17464 / G20</strain>
    </source>
</reference>
<dbReference type="GO" id="GO:0005829">
    <property type="term" value="C:cytosol"/>
    <property type="evidence" value="ECO:0007669"/>
    <property type="project" value="TreeGrafter"/>
</dbReference>
<dbReference type="AlphaFoldDB" id="Q30Z05"/>
<dbReference type="PANTHER" id="PTHR42681:SF1">
    <property type="entry name" value="MALONYL-COA-ACYL CARRIER PROTEIN TRANSACYLASE, MITOCHONDRIAL"/>
    <property type="match status" value="1"/>
</dbReference>
<comment type="catalytic activity">
    <reaction evidence="5 6">
        <text>holo-[ACP] + malonyl-CoA = malonyl-[ACP] + CoA</text>
        <dbReference type="Rhea" id="RHEA:41792"/>
        <dbReference type="Rhea" id="RHEA-COMP:9623"/>
        <dbReference type="Rhea" id="RHEA-COMP:9685"/>
        <dbReference type="ChEBI" id="CHEBI:57287"/>
        <dbReference type="ChEBI" id="CHEBI:57384"/>
        <dbReference type="ChEBI" id="CHEBI:64479"/>
        <dbReference type="ChEBI" id="CHEBI:78449"/>
        <dbReference type="EC" id="2.3.1.39"/>
    </reaction>
</comment>
<accession>Q30Z05</accession>
<evidence type="ECO:0000259" key="8">
    <source>
        <dbReference type="SMART" id="SM00827"/>
    </source>
</evidence>
<keyword evidence="10" id="KW-1185">Reference proteome</keyword>
<dbReference type="PIRSF" id="PIRSF000446">
    <property type="entry name" value="Mct"/>
    <property type="match status" value="1"/>
</dbReference>
<evidence type="ECO:0000313" key="9">
    <source>
        <dbReference type="EMBL" id="ABB39091.1"/>
    </source>
</evidence>
<evidence type="ECO:0000256" key="4">
    <source>
        <dbReference type="ARBA" id="ARBA00023315"/>
    </source>
</evidence>
<dbReference type="STRING" id="207559.Dde_2294"/>
<feature type="active site" evidence="7">
    <location>
        <position position="202"/>
    </location>
</feature>
<dbReference type="InterPro" id="IPR014043">
    <property type="entry name" value="Acyl_transferase_dom"/>
</dbReference>
<evidence type="ECO:0000256" key="5">
    <source>
        <dbReference type="ARBA" id="ARBA00048462"/>
    </source>
</evidence>
<feature type="domain" description="Malonyl-CoA:ACP transacylase (MAT)" evidence="8">
    <location>
        <begin position="9"/>
        <end position="310"/>
    </location>
</feature>
<dbReference type="InterPro" id="IPR024925">
    <property type="entry name" value="Malonyl_CoA-ACP_transAc"/>
</dbReference>
<dbReference type="EC" id="2.3.1.39" evidence="1 6"/>
<dbReference type="RefSeq" id="WP_011368174.1">
    <property type="nucleotide sequence ID" value="NC_007519.1"/>
</dbReference>
<comment type="similarity">
    <text evidence="6">Belongs to the fabD family.</text>
</comment>
<protein>
    <recommendedName>
        <fullName evidence="2 6">Malonyl CoA-acyl carrier protein transacylase</fullName>
        <ecNumber evidence="1 6">2.3.1.39</ecNumber>
    </recommendedName>
</protein>
<dbReference type="EMBL" id="CP000112">
    <property type="protein sequence ID" value="ABB39091.1"/>
    <property type="molecule type" value="Genomic_DNA"/>
</dbReference>
<evidence type="ECO:0000256" key="7">
    <source>
        <dbReference type="PIRSR" id="PIRSR000446-1"/>
    </source>
</evidence>
<dbReference type="Gene3D" id="3.30.70.250">
    <property type="entry name" value="Malonyl-CoA ACP transacylase, ACP-binding"/>
    <property type="match status" value="1"/>
</dbReference>
<dbReference type="InterPro" id="IPR050858">
    <property type="entry name" value="Mal-CoA-ACP_Trans/PKS_FabD"/>
</dbReference>
<dbReference type="PANTHER" id="PTHR42681">
    <property type="entry name" value="MALONYL-COA-ACYL CARRIER PROTEIN TRANSACYLASE, MITOCHONDRIAL"/>
    <property type="match status" value="1"/>
</dbReference>
<name>Q30Z05_OLEA2</name>
<proteinExistence type="inferred from homology"/>
<sequence length="314" mass="33574">MTTAKTAILFPGQGAQQTGMGRDVAEADKDVMDLWKKAESISGLPLREIYWDGDAQAMADTRNLQPALTVVNISLWMQVAGRMQPAAAAGHSLGEYAAVAASGALSAADTIELVSLRGRLMAEADPEGRGTMAAVLKLPLTDVESVVRETAEATGEMILIANYNTPAQFVLSGTAAAIADAAARVKERRGRAMPLAVSGAFHSPMMQQAADELARVMDKRHWNNMKFPVYCNATGLPVQNGDSLRSVMKGQMAGSVRWIETIGNQWNDGVRRWVELGPKNILGKMLQPILTQCGAADGEWSTSTASTREETGTL</sequence>
<dbReference type="InterPro" id="IPR016035">
    <property type="entry name" value="Acyl_Trfase/lysoPLipase"/>
</dbReference>
<dbReference type="HOGENOM" id="CLU_030558_0_1_7"/>
<dbReference type="SUPFAM" id="SSF55048">
    <property type="entry name" value="Probable ACP-binding domain of malonyl-CoA ACP transacylase"/>
    <property type="match status" value="1"/>
</dbReference>
<dbReference type="GO" id="GO:0004314">
    <property type="term" value="F:[acyl-carrier-protein] S-malonyltransferase activity"/>
    <property type="evidence" value="ECO:0007669"/>
    <property type="project" value="UniProtKB-EC"/>
</dbReference>
<dbReference type="Pfam" id="PF00698">
    <property type="entry name" value="Acyl_transf_1"/>
    <property type="match status" value="1"/>
</dbReference>
<dbReference type="Gene3D" id="3.40.366.10">
    <property type="entry name" value="Malonyl-Coenzyme A Acyl Carrier Protein, domain 2"/>
    <property type="match status" value="1"/>
</dbReference>
<gene>
    <name evidence="9" type="ordered locus">Dde_2294</name>
</gene>